<evidence type="ECO:0000313" key="3">
    <source>
        <dbReference type="Proteomes" id="UP001153404"/>
    </source>
</evidence>
<dbReference type="AlphaFoldDB" id="A0A9X4KWD3"/>
<accession>A0A9X4KWD3</accession>
<protein>
    <submittedName>
        <fullName evidence="2">Uncharacterized protein</fullName>
    </submittedName>
</protein>
<comment type="caution">
    <text evidence="2">The sequence shown here is derived from an EMBL/GenBank/DDBJ whole genome shotgun (WGS) entry which is preliminary data.</text>
</comment>
<feature type="transmembrane region" description="Helical" evidence="1">
    <location>
        <begin position="197"/>
        <end position="216"/>
    </location>
</feature>
<dbReference type="EMBL" id="JAPDIA010000008">
    <property type="protein sequence ID" value="MDG0812162.1"/>
    <property type="molecule type" value="Genomic_DNA"/>
</dbReference>
<keyword evidence="1" id="KW-1133">Transmembrane helix</keyword>
<feature type="transmembrane region" description="Helical" evidence="1">
    <location>
        <begin position="223"/>
        <end position="243"/>
    </location>
</feature>
<dbReference type="RefSeq" id="WP_277535315.1">
    <property type="nucleotide sequence ID" value="NZ_JAPDIA010000008.1"/>
</dbReference>
<gene>
    <name evidence="2" type="ORF">OMP40_24505</name>
</gene>
<sequence>MPPLDEDKRKWVVREIESWRRAKMLPEQYCDFLLNLYLDDLTVRPKSATGEKLRQIGQASGKQWLYVIGIFSLICLVVLHFSAFPLALQIAVAVIGTGGLVGLGSRYRERLPARGLALLSAGMLLLPASGTAILYVQGWKDGPGLFVLLLASALVWILCGIAERFAVLHWLGWMGVIALYASVLSRQVPDPSWLEVQVFWVPAALLFAWLSWFSHIKFKATGAVLFATALILWFMPEVYSALFGVDRNWIQVELIVKIAFVGTLMFRLRRQWMEWVA</sequence>
<name>A0A9X4KWD3_9BACL</name>
<evidence type="ECO:0000313" key="2">
    <source>
        <dbReference type="EMBL" id="MDG0812162.1"/>
    </source>
</evidence>
<dbReference type="Proteomes" id="UP001153404">
    <property type="component" value="Unassembled WGS sequence"/>
</dbReference>
<feature type="transmembrane region" description="Helical" evidence="1">
    <location>
        <begin position="142"/>
        <end position="159"/>
    </location>
</feature>
<keyword evidence="3" id="KW-1185">Reference proteome</keyword>
<feature type="transmembrane region" description="Helical" evidence="1">
    <location>
        <begin position="64"/>
        <end position="81"/>
    </location>
</feature>
<organism evidence="2 3">
    <name type="scientific">Cohnella rhizosphaerae</name>
    <dbReference type="NCBI Taxonomy" id="1457232"/>
    <lineage>
        <taxon>Bacteria</taxon>
        <taxon>Bacillati</taxon>
        <taxon>Bacillota</taxon>
        <taxon>Bacilli</taxon>
        <taxon>Bacillales</taxon>
        <taxon>Paenibacillaceae</taxon>
        <taxon>Cohnella</taxon>
    </lineage>
</organism>
<feature type="transmembrane region" description="Helical" evidence="1">
    <location>
        <begin position="87"/>
        <end position="104"/>
    </location>
</feature>
<feature type="transmembrane region" description="Helical" evidence="1">
    <location>
        <begin position="116"/>
        <end position="136"/>
    </location>
</feature>
<keyword evidence="1" id="KW-0472">Membrane</keyword>
<feature type="transmembrane region" description="Helical" evidence="1">
    <location>
        <begin position="249"/>
        <end position="268"/>
    </location>
</feature>
<evidence type="ECO:0000256" key="1">
    <source>
        <dbReference type="SAM" id="Phobius"/>
    </source>
</evidence>
<keyword evidence="1" id="KW-0812">Transmembrane</keyword>
<proteinExistence type="predicted"/>
<feature type="transmembrane region" description="Helical" evidence="1">
    <location>
        <begin position="166"/>
        <end position="185"/>
    </location>
</feature>
<reference evidence="2" key="1">
    <citation type="submission" date="2022-10" db="EMBL/GenBank/DDBJ databases">
        <title>Comparative genomic analysis of Cohnella hashimotonis sp. nov., isolated from the International Space Station.</title>
        <authorList>
            <person name="Simpson A."/>
            <person name="Venkateswaran K."/>
        </authorList>
    </citation>
    <scope>NUCLEOTIDE SEQUENCE</scope>
    <source>
        <strain evidence="2">DSM 28161</strain>
    </source>
</reference>